<accession>A0A1E5KXM6</accession>
<organism evidence="1 2">
    <name type="scientific">Enterococcus rivorum</name>
    <dbReference type="NCBI Taxonomy" id="762845"/>
    <lineage>
        <taxon>Bacteria</taxon>
        <taxon>Bacillati</taxon>
        <taxon>Bacillota</taxon>
        <taxon>Bacilli</taxon>
        <taxon>Lactobacillales</taxon>
        <taxon>Enterococcaceae</taxon>
        <taxon>Enterococcus</taxon>
    </lineage>
</organism>
<evidence type="ECO:0000313" key="2">
    <source>
        <dbReference type="Proteomes" id="UP000095256"/>
    </source>
</evidence>
<dbReference type="Proteomes" id="UP000095256">
    <property type="component" value="Unassembled WGS sequence"/>
</dbReference>
<dbReference type="RefSeq" id="WP_069698425.1">
    <property type="nucleotide sequence ID" value="NZ_JAGGMA010000021.1"/>
</dbReference>
<proteinExistence type="predicted"/>
<evidence type="ECO:0000313" key="1">
    <source>
        <dbReference type="EMBL" id="OEH82597.1"/>
    </source>
</evidence>
<name>A0A1E5KXM6_9ENTE</name>
<keyword evidence="2" id="KW-1185">Reference proteome</keyword>
<dbReference type="EMBL" id="MIEK01000019">
    <property type="protein sequence ID" value="OEH82597.1"/>
    <property type="molecule type" value="Genomic_DNA"/>
</dbReference>
<sequence>MEIRRVVVSTKEALQKEVAKKTDEILVEGDFNEKLAEMKKGQLSDTERMGVDLGGAGSLSLLEYGLNVLMDLFDATDKEEKKMKRHIKELYSIHKHTNDSFLLRLKQLDY</sequence>
<gene>
    <name evidence="1" type="ORF">BCR26_12705</name>
</gene>
<protein>
    <submittedName>
        <fullName evidence="1">Uncharacterized protein</fullName>
    </submittedName>
</protein>
<dbReference type="OrthoDB" id="2194986at2"/>
<dbReference type="AlphaFoldDB" id="A0A1E5KXM6"/>
<reference evidence="1 2" key="1">
    <citation type="submission" date="2016-09" db="EMBL/GenBank/DDBJ databases">
        <authorList>
            <person name="Capua I."/>
            <person name="De Benedictis P."/>
            <person name="Joannis T."/>
            <person name="Lombin L.H."/>
            <person name="Cattoli G."/>
        </authorList>
    </citation>
    <scope>NUCLEOTIDE SEQUENCE [LARGE SCALE GENOMIC DNA]</scope>
    <source>
        <strain evidence="1 2">LMG 25899</strain>
    </source>
</reference>
<comment type="caution">
    <text evidence="1">The sequence shown here is derived from an EMBL/GenBank/DDBJ whole genome shotgun (WGS) entry which is preliminary data.</text>
</comment>